<accession>A0ABU3BPX5</accession>
<keyword evidence="2" id="KW-1185">Reference proteome</keyword>
<reference evidence="1 2" key="1">
    <citation type="submission" date="2023-09" db="EMBL/GenBank/DDBJ databases">
        <authorList>
            <person name="Rey-Velasco X."/>
        </authorList>
    </citation>
    <scope>NUCLEOTIDE SEQUENCE [LARGE SCALE GENOMIC DNA]</scope>
    <source>
        <strain evidence="1 2">F394</strain>
    </source>
</reference>
<dbReference type="Proteomes" id="UP001267426">
    <property type="component" value="Unassembled WGS sequence"/>
</dbReference>
<organism evidence="1 2">
    <name type="scientific">Rubrivirga litoralis</name>
    <dbReference type="NCBI Taxonomy" id="3075598"/>
    <lineage>
        <taxon>Bacteria</taxon>
        <taxon>Pseudomonadati</taxon>
        <taxon>Rhodothermota</taxon>
        <taxon>Rhodothermia</taxon>
        <taxon>Rhodothermales</taxon>
        <taxon>Rubricoccaceae</taxon>
        <taxon>Rubrivirga</taxon>
    </lineage>
</organism>
<evidence type="ECO:0000313" key="2">
    <source>
        <dbReference type="Proteomes" id="UP001267426"/>
    </source>
</evidence>
<dbReference type="EMBL" id="JAVRHT010000011">
    <property type="protein sequence ID" value="MDT0631329.1"/>
    <property type="molecule type" value="Genomic_DNA"/>
</dbReference>
<evidence type="ECO:0000313" key="1">
    <source>
        <dbReference type="EMBL" id="MDT0631329.1"/>
    </source>
</evidence>
<proteinExistence type="predicted"/>
<protein>
    <submittedName>
        <fullName evidence="1">Uncharacterized protein</fullName>
    </submittedName>
</protein>
<comment type="caution">
    <text evidence="1">The sequence shown here is derived from an EMBL/GenBank/DDBJ whole genome shotgun (WGS) entry which is preliminary data.</text>
</comment>
<gene>
    <name evidence="1" type="ORF">RM540_06155</name>
</gene>
<dbReference type="RefSeq" id="WP_311662672.1">
    <property type="nucleotide sequence ID" value="NZ_JAVRHT010000011.1"/>
</dbReference>
<sequence length="151" mass="15832">MSRSLSDADLERAAAVLGVDAERDGTLTRLALRDEASGRRLAVEVTRTGDGSEGGVALVKVYGTEAHLELHDCAGLVTSDELGEVIFFARGGGRVAGLVVEREAACSLYANVSERLLSADFLTVAPEVAQAAVVLSLSEPLFEGDWSPEGQ</sequence>
<name>A0ABU3BPX5_9BACT</name>